<organism evidence="11 12">
    <name type="scientific">Molorchus minor</name>
    <dbReference type="NCBI Taxonomy" id="1323400"/>
    <lineage>
        <taxon>Eukaryota</taxon>
        <taxon>Metazoa</taxon>
        <taxon>Ecdysozoa</taxon>
        <taxon>Arthropoda</taxon>
        <taxon>Hexapoda</taxon>
        <taxon>Insecta</taxon>
        <taxon>Pterygota</taxon>
        <taxon>Neoptera</taxon>
        <taxon>Endopterygota</taxon>
        <taxon>Coleoptera</taxon>
        <taxon>Polyphaga</taxon>
        <taxon>Cucujiformia</taxon>
        <taxon>Chrysomeloidea</taxon>
        <taxon>Cerambycidae</taxon>
        <taxon>Lamiinae</taxon>
        <taxon>Monochamini</taxon>
        <taxon>Molorchus</taxon>
    </lineage>
</organism>
<dbReference type="SUPFAM" id="SSF103506">
    <property type="entry name" value="Mitochondrial carrier"/>
    <property type="match status" value="1"/>
</dbReference>
<evidence type="ECO:0000256" key="9">
    <source>
        <dbReference type="PROSITE-ProRule" id="PRU00282"/>
    </source>
</evidence>
<keyword evidence="8 9" id="KW-0472">Membrane</keyword>
<gene>
    <name evidence="11" type="ORF">NQ317_012488</name>
</gene>
<name>A0ABQ9K4H2_9CUCU</name>
<evidence type="ECO:0000313" key="12">
    <source>
        <dbReference type="Proteomes" id="UP001162164"/>
    </source>
</evidence>
<proteinExistence type="inferred from homology"/>
<dbReference type="InterPro" id="IPR050567">
    <property type="entry name" value="Mitochondrial_Carrier"/>
</dbReference>
<evidence type="ECO:0000256" key="5">
    <source>
        <dbReference type="ARBA" id="ARBA00022737"/>
    </source>
</evidence>
<dbReference type="InterPro" id="IPR018108">
    <property type="entry name" value="MCP_transmembrane"/>
</dbReference>
<dbReference type="PANTHER" id="PTHR45624:SF12">
    <property type="entry name" value="MITOCHONDRIAL ORNITHINE TRANSPORTER 1"/>
    <property type="match status" value="1"/>
</dbReference>
<evidence type="ECO:0000256" key="2">
    <source>
        <dbReference type="ARBA" id="ARBA00006375"/>
    </source>
</evidence>
<dbReference type="InterPro" id="IPR023395">
    <property type="entry name" value="MCP_dom_sf"/>
</dbReference>
<evidence type="ECO:0000256" key="4">
    <source>
        <dbReference type="ARBA" id="ARBA00022692"/>
    </source>
</evidence>
<dbReference type="Proteomes" id="UP001162164">
    <property type="component" value="Unassembled WGS sequence"/>
</dbReference>
<evidence type="ECO:0000256" key="8">
    <source>
        <dbReference type="ARBA" id="ARBA00023136"/>
    </source>
</evidence>
<dbReference type="Gene3D" id="1.50.40.10">
    <property type="entry name" value="Mitochondrial carrier domain"/>
    <property type="match status" value="1"/>
</dbReference>
<evidence type="ECO:0000256" key="6">
    <source>
        <dbReference type="ARBA" id="ARBA00022989"/>
    </source>
</evidence>
<dbReference type="PANTHER" id="PTHR45624">
    <property type="entry name" value="MITOCHONDRIAL BASIC AMINO ACIDS TRANSPORTER-RELATED"/>
    <property type="match status" value="1"/>
</dbReference>
<comment type="similarity">
    <text evidence="2 10">Belongs to the mitochondrial carrier (TC 2.A.29) family.</text>
</comment>
<dbReference type="Pfam" id="PF00153">
    <property type="entry name" value="Mito_carr"/>
    <property type="match status" value="1"/>
</dbReference>
<keyword evidence="12" id="KW-1185">Reference proteome</keyword>
<evidence type="ECO:0000256" key="10">
    <source>
        <dbReference type="RuleBase" id="RU000488"/>
    </source>
</evidence>
<sequence length="113" mass="12767">MGNEEKNQPIKDGIIDFVAGSVGGVALVYVGQPLDTVKVKMQTFPHLYKNMIDCFKKTLKNDGLYRGLYAGTAPALATKRCRKFSSIPVLRFLSKNNTESHRQRKRGKFKPYE</sequence>
<dbReference type="EMBL" id="JAPWTJ010000036">
    <property type="protein sequence ID" value="KAJ8984425.1"/>
    <property type="molecule type" value="Genomic_DNA"/>
</dbReference>
<evidence type="ECO:0000256" key="1">
    <source>
        <dbReference type="ARBA" id="ARBA00004225"/>
    </source>
</evidence>
<keyword evidence="7" id="KW-0496">Mitochondrion</keyword>
<accession>A0ABQ9K4H2</accession>
<evidence type="ECO:0000313" key="11">
    <source>
        <dbReference type="EMBL" id="KAJ8984425.1"/>
    </source>
</evidence>
<keyword evidence="6" id="KW-1133">Transmembrane helix</keyword>
<dbReference type="PROSITE" id="PS50920">
    <property type="entry name" value="SOLCAR"/>
    <property type="match status" value="1"/>
</dbReference>
<keyword evidence="4 9" id="KW-0812">Transmembrane</keyword>
<evidence type="ECO:0000256" key="3">
    <source>
        <dbReference type="ARBA" id="ARBA00022448"/>
    </source>
</evidence>
<evidence type="ECO:0000256" key="7">
    <source>
        <dbReference type="ARBA" id="ARBA00023128"/>
    </source>
</evidence>
<protein>
    <submittedName>
        <fullName evidence="11">Uncharacterized protein</fullName>
    </submittedName>
</protein>
<comment type="caution">
    <text evidence="11">The sequence shown here is derived from an EMBL/GenBank/DDBJ whole genome shotgun (WGS) entry which is preliminary data.</text>
</comment>
<keyword evidence="3 10" id="KW-0813">Transport</keyword>
<keyword evidence="5" id="KW-0677">Repeat</keyword>
<comment type="subcellular location">
    <subcellularLocation>
        <location evidence="1">Mitochondrion membrane</location>
        <topology evidence="1">Multi-pass membrane protein</topology>
    </subcellularLocation>
</comment>
<feature type="repeat" description="Solcar" evidence="9">
    <location>
        <begin position="11"/>
        <end position="101"/>
    </location>
</feature>
<reference evidence="11" key="1">
    <citation type="journal article" date="2023" name="Insect Mol. Biol.">
        <title>Genome sequencing provides insights into the evolution of gene families encoding plant cell wall-degrading enzymes in longhorned beetles.</title>
        <authorList>
            <person name="Shin N.R."/>
            <person name="Okamura Y."/>
            <person name="Kirsch R."/>
            <person name="Pauchet Y."/>
        </authorList>
    </citation>
    <scope>NUCLEOTIDE SEQUENCE</scope>
    <source>
        <strain evidence="11">MMC_N1</strain>
    </source>
</reference>